<gene>
    <name evidence="4" type="ORF">ACFQBT_10180</name>
</gene>
<dbReference type="SUPFAM" id="SSF109604">
    <property type="entry name" value="HD-domain/PDEase-like"/>
    <property type="match status" value="1"/>
</dbReference>
<dbReference type="SMART" id="SM00471">
    <property type="entry name" value="HDc"/>
    <property type="match status" value="1"/>
</dbReference>
<keyword evidence="1" id="KW-0378">Hydrolase</keyword>
<dbReference type="Gene3D" id="1.10.3210.10">
    <property type="entry name" value="Hypothetical protein af1432"/>
    <property type="match status" value="1"/>
</dbReference>
<evidence type="ECO:0000313" key="4">
    <source>
        <dbReference type="EMBL" id="MFC6714158.1"/>
    </source>
</evidence>
<accession>A0ABW2ATI4</accession>
<evidence type="ECO:0000256" key="2">
    <source>
        <dbReference type="SAM" id="MobiDB-lite"/>
    </source>
</evidence>
<comment type="caution">
    <text evidence="4">The sequence shown here is derived from an EMBL/GenBank/DDBJ whole genome shotgun (WGS) entry which is preliminary data.</text>
</comment>
<dbReference type="PANTHER" id="PTHR11373">
    <property type="entry name" value="DEOXYNUCLEOSIDE TRIPHOSPHATE TRIPHOSPHOHYDROLASE"/>
    <property type="match status" value="1"/>
</dbReference>
<dbReference type="InterPro" id="IPR003607">
    <property type="entry name" value="HD/PDEase_dom"/>
</dbReference>
<keyword evidence="5" id="KW-1185">Reference proteome</keyword>
<dbReference type="InterPro" id="IPR006261">
    <property type="entry name" value="dGTPase"/>
</dbReference>
<dbReference type="Pfam" id="PF01966">
    <property type="entry name" value="HD"/>
    <property type="match status" value="1"/>
</dbReference>
<organism evidence="4 5">
    <name type="scientific">Branchiibius cervicis</name>
    <dbReference type="NCBI Taxonomy" id="908252"/>
    <lineage>
        <taxon>Bacteria</taxon>
        <taxon>Bacillati</taxon>
        <taxon>Actinomycetota</taxon>
        <taxon>Actinomycetes</taxon>
        <taxon>Micrococcales</taxon>
        <taxon>Dermacoccaceae</taxon>
        <taxon>Branchiibius</taxon>
    </lineage>
</organism>
<dbReference type="NCBIfam" id="TIGR01353">
    <property type="entry name" value="dGTP_triPase"/>
    <property type="match status" value="1"/>
</dbReference>
<sequence length="409" mass="44278">MSGYSAVDRERLLGEDPAQKSADRDDFARDRARVLHSAALRRLAAKTQVLQPGSDDFIRNRLTHSLEVAQIGREFGAALGCNADVVDTACLAHDLGHPPFGHNGEDALAELSADIGGFEGNAQTLRILTRLEPKRSLPDGRSVGLNLTRASLDAATKYPWGIGENPSGAAKFGVYEDDRPAFDWVRRVAPIGRASLEAQVMDWADDVAYSVHDVEDGVAAGHIDLIALREPALVEQLVPLAEQHYAADLDEELLREGWSRLLASGVLPRAYDGTRAAQARLKDMTSRLIGHFVGSAVAATRGTYGQGQMTRYDANVVVPDLVRAECAMLKTTALLFVMLSDVRTVLLGKQREIVAGLVAAYVKDPSRLDPTQAEAFSNADNDAQALRVIIDQVASLTDVRAHLLAGEWL</sequence>
<dbReference type="PANTHER" id="PTHR11373:SF32">
    <property type="entry name" value="DEOXYGUANOSINETRIPHOSPHATE TRIPHOSPHOHYDROLASE"/>
    <property type="match status" value="1"/>
</dbReference>
<dbReference type="InterPro" id="IPR026875">
    <property type="entry name" value="PHydrolase_assoc_dom"/>
</dbReference>
<proteinExistence type="predicted"/>
<dbReference type="Pfam" id="PF13286">
    <property type="entry name" value="HD_assoc"/>
    <property type="match status" value="1"/>
</dbReference>
<evidence type="ECO:0000259" key="3">
    <source>
        <dbReference type="PROSITE" id="PS51831"/>
    </source>
</evidence>
<evidence type="ECO:0000256" key="1">
    <source>
        <dbReference type="ARBA" id="ARBA00022801"/>
    </source>
</evidence>
<name>A0ABW2ATI4_9MICO</name>
<dbReference type="NCBIfam" id="NF002829">
    <property type="entry name" value="PRK03007.1"/>
    <property type="match status" value="1"/>
</dbReference>
<dbReference type="PROSITE" id="PS51831">
    <property type="entry name" value="HD"/>
    <property type="match status" value="1"/>
</dbReference>
<dbReference type="EMBL" id="JBHSWJ010000002">
    <property type="protein sequence ID" value="MFC6714158.1"/>
    <property type="molecule type" value="Genomic_DNA"/>
</dbReference>
<dbReference type="InterPro" id="IPR050135">
    <property type="entry name" value="dGTPase-like"/>
</dbReference>
<dbReference type="InterPro" id="IPR006674">
    <property type="entry name" value="HD_domain"/>
</dbReference>
<dbReference type="RefSeq" id="WP_377822440.1">
    <property type="nucleotide sequence ID" value="NZ_JBHSWJ010000002.1"/>
</dbReference>
<reference evidence="5" key="1">
    <citation type="journal article" date="2019" name="Int. J. Syst. Evol. Microbiol.">
        <title>The Global Catalogue of Microorganisms (GCM) 10K type strain sequencing project: providing services to taxonomists for standard genome sequencing and annotation.</title>
        <authorList>
            <consortium name="The Broad Institute Genomics Platform"/>
            <consortium name="The Broad Institute Genome Sequencing Center for Infectious Disease"/>
            <person name="Wu L."/>
            <person name="Ma J."/>
        </authorList>
    </citation>
    <scope>NUCLEOTIDE SEQUENCE [LARGE SCALE GENOMIC DNA]</scope>
    <source>
        <strain evidence="5">NBRC 106593</strain>
    </source>
</reference>
<feature type="compositionally biased region" description="Basic and acidic residues" evidence="2">
    <location>
        <begin position="7"/>
        <end position="27"/>
    </location>
</feature>
<feature type="domain" description="HD" evidence="3">
    <location>
        <begin position="61"/>
        <end position="210"/>
    </location>
</feature>
<feature type="region of interest" description="Disordered" evidence="2">
    <location>
        <begin position="1"/>
        <end position="27"/>
    </location>
</feature>
<dbReference type="CDD" id="cd00077">
    <property type="entry name" value="HDc"/>
    <property type="match status" value="1"/>
</dbReference>
<evidence type="ECO:0000313" key="5">
    <source>
        <dbReference type="Proteomes" id="UP001596356"/>
    </source>
</evidence>
<dbReference type="Proteomes" id="UP001596356">
    <property type="component" value="Unassembled WGS sequence"/>
</dbReference>
<protein>
    <submittedName>
        <fullName evidence="4">Deoxyguanosinetriphosphate triphosphohydrolase</fullName>
    </submittedName>
</protein>